<evidence type="ECO:0000313" key="3">
    <source>
        <dbReference type="Proteomes" id="UP001492380"/>
    </source>
</evidence>
<keyword evidence="1" id="KW-0732">Signal</keyword>
<protein>
    <submittedName>
        <fullName evidence="2">Uncharacterized protein</fullName>
    </submittedName>
</protein>
<comment type="caution">
    <text evidence="2">The sequence shown here is derived from an EMBL/GenBank/DDBJ whole genome shotgun (WGS) entry which is preliminary data.</text>
</comment>
<evidence type="ECO:0000256" key="1">
    <source>
        <dbReference type="SAM" id="SignalP"/>
    </source>
</evidence>
<name>A0ABR1YQ86_9PEZI</name>
<accession>A0ABR1YQ86</accession>
<feature type="signal peptide" evidence="1">
    <location>
        <begin position="1"/>
        <end position="22"/>
    </location>
</feature>
<dbReference type="EMBL" id="JBBWRZ010000005">
    <property type="protein sequence ID" value="KAK8235456.1"/>
    <property type="molecule type" value="Genomic_DNA"/>
</dbReference>
<keyword evidence="3" id="KW-1185">Reference proteome</keyword>
<evidence type="ECO:0000313" key="2">
    <source>
        <dbReference type="EMBL" id="KAK8235456.1"/>
    </source>
</evidence>
<feature type="non-terminal residue" evidence="2">
    <location>
        <position position="1"/>
    </location>
</feature>
<sequence length="198" mass="22788">LLNPFPTTLCLTVLTFVASHSSINLISRTCTQPSKISHPFPFPTPSRFRLRQPCLQRALLDAAVVALDNLLDMTRADRDDKVWIPHFVVNPLRFAREMFDPVRHIVDFAAIFDPPEDIAKTTKDLMSAWATFVLRCWIEMAEAELRYRILPQVEPETDNRVKRGDTIYKFWQRLAKQLTKPDLMKLPVTASPNLQGQD</sequence>
<dbReference type="Proteomes" id="UP001492380">
    <property type="component" value="Unassembled WGS sequence"/>
</dbReference>
<reference evidence="2 3" key="1">
    <citation type="submission" date="2024-04" db="EMBL/GenBank/DDBJ databases">
        <title>Phyllosticta paracitricarpa is synonymous to the EU quarantine fungus P. citricarpa based on phylogenomic analyses.</title>
        <authorList>
            <consortium name="Lawrence Berkeley National Laboratory"/>
            <person name="Van Ingen-Buijs V.A."/>
            <person name="Van Westerhoven A.C."/>
            <person name="Haridas S."/>
            <person name="Skiadas P."/>
            <person name="Martin F."/>
            <person name="Groenewald J.Z."/>
            <person name="Crous P.W."/>
            <person name="Seidl M.F."/>
        </authorList>
    </citation>
    <scope>NUCLEOTIDE SEQUENCE [LARGE SCALE GENOMIC DNA]</scope>
    <source>
        <strain evidence="2 3">CBS 123374</strain>
    </source>
</reference>
<organism evidence="2 3">
    <name type="scientific">Phyllosticta capitalensis</name>
    <dbReference type="NCBI Taxonomy" id="121624"/>
    <lineage>
        <taxon>Eukaryota</taxon>
        <taxon>Fungi</taxon>
        <taxon>Dikarya</taxon>
        <taxon>Ascomycota</taxon>
        <taxon>Pezizomycotina</taxon>
        <taxon>Dothideomycetes</taxon>
        <taxon>Dothideomycetes incertae sedis</taxon>
        <taxon>Botryosphaeriales</taxon>
        <taxon>Phyllostictaceae</taxon>
        <taxon>Phyllosticta</taxon>
    </lineage>
</organism>
<feature type="chain" id="PRO_5045752341" evidence="1">
    <location>
        <begin position="23"/>
        <end position="198"/>
    </location>
</feature>
<proteinExistence type="predicted"/>
<gene>
    <name evidence="2" type="ORF">HDK90DRAFT_552023</name>
</gene>